<evidence type="ECO:0000256" key="2">
    <source>
        <dbReference type="ARBA" id="ARBA00022491"/>
    </source>
</evidence>
<dbReference type="EMBL" id="LAYY01000005">
    <property type="protein sequence ID" value="KKK39015.1"/>
    <property type="molecule type" value="Genomic_DNA"/>
</dbReference>
<protein>
    <recommendedName>
        <fullName evidence="5">Translational regulator CsrA</fullName>
    </recommendedName>
</protein>
<dbReference type="PATRIC" id="fig|1408103.3.peg.1494"/>
<proteinExistence type="inferred from homology"/>
<dbReference type="GO" id="GO:0005829">
    <property type="term" value="C:cytosol"/>
    <property type="evidence" value="ECO:0007669"/>
    <property type="project" value="TreeGrafter"/>
</dbReference>
<keyword evidence="2 5" id="KW-0678">Repressor</keyword>
<dbReference type="PANTHER" id="PTHR34984:SF1">
    <property type="entry name" value="CARBON STORAGE REGULATOR"/>
    <property type="match status" value="1"/>
</dbReference>
<evidence type="ECO:0000313" key="7">
    <source>
        <dbReference type="Proteomes" id="UP000034166"/>
    </source>
</evidence>
<evidence type="ECO:0000256" key="4">
    <source>
        <dbReference type="ARBA" id="ARBA00022884"/>
    </source>
</evidence>
<dbReference type="GO" id="GO:0048027">
    <property type="term" value="F:mRNA 5'-UTR binding"/>
    <property type="evidence" value="ECO:0007669"/>
    <property type="project" value="UniProtKB-UniRule"/>
</dbReference>
<comment type="function">
    <text evidence="5">A translational regulator that binds mRNA to regulate translation initiation and/or mRNA stability. Usually binds in the 5'-UTR at or near the Shine-Dalgarno sequence preventing ribosome-binding, thus repressing translation. Its main target seems to be the major flagellin gene, while its function is anatagonized by FliW.</text>
</comment>
<dbReference type="InterPro" id="IPR003751">
    <property type="entry name" value="CsrA"/>
</dbReference>
<name>A0A0M2T2G9_9BACI</name>
<comment type="subunit">
    <text evidence="5">Homodimer; the beta-strands of each monomer intercalate to form a hydrophobic core, while the alpha-helices form wings that extend away from the core.</text>
</comment>
<keyword evidence="7" id="KW-1185">Reference proteome</keyword>
<dbReference type="GO" id="GO:0045947">
    <property type="term" value="P:negative regulation of translational initiation"/>
    <property type="evidence" value="ECO:0007669"/>
    <property type="project" value="UniProtKB-UniRule"/>
</dbReference>
<keyword evidence="5" id="KW-1005">Bacterial flagellum biogenesis</keyword>
<dbReference type="FunFam" id="2.60.40.4380:FF:000002">
    <property type="entry name" value="Translational regulator CsrA"/>
    <property type="match status" value="1"/>
</dbReference>
<dbReference type="Proteomes" id="UP000034166">
    <property type="component" value="Unassembled WGS sequence"/>
</dbReference>
<dbReference type="GO" id="GO:0006109">
    <property type="term" value="P:regulation of carbohydrate metabolic process"/>
    <property type="evidence" value="ECO:0007669"/>
    <property type="project" value="InterPro"/>
</dbReference>
<keyword evidence="3 5" id="KW-0810">Translation regulation</keyword>
<dbReference type="Pfam" id="PF02599">
    <property type="entry name" value="CsrA"/>
    <property type="match status" value="1"/>
</dbReference>
<dbReference type="GO" id="GO:1902208">
    <property type="term" value="P:regulation of bacterial-type flagellum assembly"/>
    <property type="evidence" value="ECO:0007669"/>
    <property type="project" value="UniProtKB-UniRule"/>
</dbReference>
<evidence type="ECO:0000256" key="5">
    <source>
        <dbReference type="HAMAP-Rule" id="MF_00167"/>
    </source>
</evidence>
<reference evidence="6 7" key="1">
    <citation type="submission" date="2015-04" db="EMBL/GenBank/DDBJ databases">
        <title>Taxonomic description and genome sequence of Bacillus campisalis sp. nov., a novel member of the genus Bacillus isolated from solar saltern.</title>
        <authorList>
            <person name="Mathan Kumar R."/>
            <person name="Kaur G."/>
            <person name="Kumar A."/>
            <person name="Singh N.K."/>
            <person name="Kaur N."/>
            <person name="Kumar N."/>
            <person name="Mayilraj S."/>
        </authorList>
    </citation>
    <scope>NUCLEOTIDE SEQUENCE [LARGE SCALE GENOMIC DNA]</scope>
    <source>
        <strain evidence="6 7">SA2-6</strain>
    </source>
</reference>
<dbReference type="AlphaFoldDB" id="A0A0M2T2G9"/>
<dbReference type="PANTHER" id="PTHR34984">
    <property type="entry name" value="CARBON STORAGE REGULATOR"/>
    <property type="match status" value="1"/>
</dbReference>
<dbReference type="NCBIfam" id="TIGR00202">
    <property type="entry name" value="csrA"/>
    <property type="match status" value="1"/>
</dbReference>
<dbReference type="OrthoDB" id="9809061at2"/>
<evidence type="ECO:0000256" key="3">
    <source>
        <dbReference type="ARBA" id="ARBA00022845"/>
    </source>
</evidence>
<evidence type="ECO:0000256" key="1">
    <source>
        <dbReference type="ARBA" id="ARBA00022490"/>
    </source>
</evidence>
<comment type="subcellular location">
    <subcellularLocation>
        <location evidence="5">Cytoplasm</location>
    </subcellularLocation>
</comment>
<dbReference type="HAMAP" id="MF_00167">
    <property type="entry name" value="CsrA"/>
    <property type="match status" value="1"/>
</dbReference>
<keyword evidence="1 5" id="KW-0963">Cytoplasm</keyword>
<dbReference type="GO" id="GO:0006402">
    <property type="term" value="P:mRNA catabolic process"/>
    <property type="evidence" value="ECO:0007669"/>
    <property type="project" value="InterPro"/>
</dbReference>
<accession>A0A0M2T2G9</accession>
<dbReference type="InterPro" id="IPR036107">
    <property type="entry name" value="CsrA_sf"/>
</dbReference>
<dbReference type="GO" id="GO:0044781">
    <property type="term" value="P:bacterial-type flagellum organization"/>
    <property type="evidence" value="ECO:0007669"/>
    <property type="project" value="UniProtKB-KW"/>
</dbReference>
<gene>
    <name evidence="5" type="primary">csrA</name>
    <name evidence="6" type="ORF">WQ57_06645</name>
</gene>
<dbReference type="SUPFAM" id="SSF117130">
    <property type="entry name" value="CsrA-like"/>
    <property type="match status" value="1"/>
</dbReference>
<dbReference type="NCBIfam" id="NF002469">
    <property type="entry name" value="PRK01712.1"/>
    <property type="match status" value="1"/>
</dbReference>
<sequence length="74" mass="8346">MLVLGRKKGETIVIDDNIEITVTGIEGDTVKLGISAPKHIAIHRKEIYLEIQEENRLAVASELDFSDELLRMKK</sequence>
<keyword evidence="4 5" id="KW-0694">RNA-binding</keyword>
<organism evidence="6 7">
    <name type="scientific">Mesobacillus campisalis</name>
    <dbReference type="NCBI Taxonomy" id="1408103"/>
    <lineage>
        <taxon>Bacteria</taxon>
        <taxon>Bacillati</taxon>
        <taxon>Bacillota</taxon>
        <taxon>Bacilli</taxon>
        <taxon>Bacillales</taxon>
        <taxon>Bacillaceae</taxon>
        <taxon>Mesobacillus</taxon>
    </lineage>
</organism>
<dbReference type="Gene3D" id="2.60.40.4380">
    <property type="entry name" value="Translational regulator CsrA"/>
    <property type="match status" value="1"/>
</dbReference>
<comment type="caution">
    <text evidence="6">The sequence shown here is derived from an EMBL/GenBank/DDBJ whole genome shotgun (WGS) entry which is preliminary data.</text>
</comment>
<comment type="similarity">
    <text evidence="5">Belongs to the CsrA/RsmA family.</text>
</comment>
<dbReference type="RefSeq" id="WP_046522949.1">
    <property type="nucleotide sequence ID" value="NZ_LAYY01000005.1"/>
</dbReference>
<evidence type="ECO:0000313" key="6">
    <source>
        <dbReference type="EMBL" id="KKK39015.1"/>
    </source>
</evidence>